<dbReference type="AlphaFoldDB" id="A0A2Z2IYZ9"/>
<protein>
    <submittedName>
        <fullName evidence="1">Uncharacterized protein</fullName>
    </submittedName>
</protein>
<accession>A0A2Z2IYZ9</accession>
<reference evidence="1 2" key="1">
    <citation type="submission" date="2017-05" db="EMBL/GenBank/DDBJ databases">
        <title>Complete genome sequence of Corynebacterium striatum KC-Na-1 isolated from Neophocaena asiaeorientalis in Korea.</title>
        <authorList>
            <person name="Kim J.H."/>
            <person name="Lee K."/>
        </authorList>
    </citation>
    <scope>NUCLEOTIDE SEQUENCE [LARGE SCALE GENOMIC DNA]</scope>
    <source>
        <strain evidence="1 2">KC-Na-01</strain>
    </source>
</reference>
<sequence length="223" mass="23146">MADMVSGSSALSRADRIAALRAEMQKLESPAIAPQVQPEVELVEAPSVLAKLLPGGGLARRQVVHCADCPSFIVEIVSHVSAQGGHVGIVGWPELSLAQVADNGDLSRVIVVPDPGADPWAVTGVLAEGLDVVIHRGVGEVTPSKARPVLAKIRGGQAAVLTVGVRLPGTATEIDAEVTTFRGLGRGSGRINGVDIAVRVKAKGVRVKQGTMTCGRRRRLEAV</sequence>
<proteinExistence type="predicted"/>
<dbReference type="KEGG" id="cstr:CBE89_11200"/>
<gene>
    <name evidence="1" type="ORF">CBE89_11200</name>
</gene>
<name>A0A2Z2IYZ9_CORST</name>
<dbReference type="EMBL" id="CP021252">
    <property type="protein sequence ID" value="ART21996.1"/>
    <property type="molecule type" value="Genomic_DNA"/>
</dbReference>
<evidence type="ECO:0000313" key="2">
    <source>
        <dbReference type="Proteomes" id="UP000250197"/>
    </source>
</evidence>
<evidence type="ECO:0000313" key="1">
    <source>
        <dbReference type="EMBL" id="ART21996.1"/>
    </source>
</evidence>
<dbReference type="Proteomes" id="UP000250197">
    <property type="component" value="Chromosome"/>
</dbReference>
<organism evidence="1 2">
    <name type="scientific">Corynebacterium striatum</name>
    <dbReference type="NCBI Taxonomy" id="43770"/>
    <lineage>
        <taxon>Bacteria</taxon>
        <taxon>Bacillati</taxon>
        <taxon>Actinomycetota</taxon>
        <taxon>Actinomycetes</taxon>
        <taxon>Mycobacteriales</taxon>
        <taxon>Corynebacteriaceae</taxon>
        <taxon>Corynebacterium</taxon>
    </lineage>
</organism>